<proteinExistence type="inferred from homology"/>
<name>A0AA88MWK5_TACVA</name>
<dbReference type="AlphaFoldDB" id="A0AA88MWK5"/>
<dbReference type="PANTHER" id="PTHR28575:SF1">
    <property type="entry name" value="MEIOSIS-SPECIFIC PROTEIN MEI4"/>
    <property type="match status" value="1"/>
</dbReference>
<dbReference type="GO" id="GO:0006310">
    <property type="term" value="P:DNA recombination"/>
    <property type="evidence" value="ECO:0007669"/>
    <property type="project" value="InterPro"/>
</dbReference>
<evidence type="ECO:0000256" key="1">
    <source>
        <dbReference type="ARBA" id="ARBA00023254"/>
    </source>
</evidence>
<sequence length="387" mass="43293">MAAYDASKWREAFRISSAKLGVALAVIKSKPVGKSGRQHAEDLAVRFKQQEENWKRKAEDLKEEVLSLKQELLLSKLLRKQQNGAETARGEDIVKLFSQDLPEAQLSENDSGCDTQTLSLTPDPVDAVLSSTVVPPRSLRPSQASFLRDAQDRVLAKHTRFLHNLCALRRSEKNPQTDGGDAVLEDTALNMIESLVEAHREAGGGSAGDVSQLDRFVQASQLVVQALEGGGVGRQKVLEKAEELLEELLELLLNNSQLNKFAVQDNLTECLICLGGASVLRPVLVHLVLTRIVRLAEQLWAACQEVPEGQQPQQVDWVRYDNSFYLFWILEQLLQARSCSTGSEHHHHLQLSQLEKHILPLSDEFPLFALYMWRIEGLLKPACTRRT</sequence>
<protein>
    <recommendedName>
        <fullName evidence="6">Meiosis-specific protein MEI4</fullName>
    </recommendedName>
</protein>
<dbReference type="GO" id="GO:0007283">
    <property type="term" value="P:spermatogenesis"/>
    <property type="evidence" value="ECO:0007669"/>
    <property type="project" value="TreeGrafter"/>
</dbReference>
<dbReference type="GO" id="GO:0007129">
    <property type="term" value="P:homologous chromosome pairing at meiosis"/>
    <property type="evidence" value="ECO:0007669"/>
    <property type="project" value="TreeGrafter"/>
</dbReference>
<gene>
    <name evidence="4" type="ORF">Q7C36_010954</name>
</gene>
<keyword evidence="3" id="KW-0175">Coiled coil</keyword>
<evidence type="ECO:0000256" key="3">
    <source>
        <dbReference type="SAM" id="Coils"/>
    </source>
</evidence>
<organism evidence="4 5">
    <name type="scientific">Tachysurus vachellii</name>
    <name type="common">Darkbarbel catfish</name>
    <name type="synonym">Pelteobagrus vachellii</name>
    <dbReference type="NCBI Taxonomy" id="175792"/>
    <lineage>
        <taxon>Eukaryota</taxon>
        <taxon>Metazoa</taxon>
        <taxon>Chordata</taxon>
        <taxon>Craniata</taxon>
        <taxon>Vertebrata</taxon>
        <taxon>Euteleostomi</taxon>
        <taxon>Actinopterygii</taxon>
        <taxon>Neopterygii</taxon>
        <taxon>Teleostei</taxon>
        <taxon>Ostariophysi</taxon>
        <taxon>Siluriformes</taxon>
        <taxon>Bagridae</taxon>
        <taxon>Tachysurus</taxon>
    </lineage>
</organism>
<dbReference type="GO" id="GO:0048477">
    <property type="term" value="P:oogenesis"/>
    <property type="evidence" value="ECO:0007669"/>
    <property type="project" value="TreeGrafter"/>
</dbReference>
<dbReference type="GO" id="GO:0042138">
    <property type="term" value="P:meiotic DNA double-strand break formation"/>
    <property type="evidence" value="ECO:0007669"/>
    <property type="project" value="InterPro"/>
</dbReference>
<dbReference type="PANTHER" id="PTHR28575">
    <property type="entry name" value="MEIOSIS-SPECIFIC PROTEIN MEI4"/>
    <property type="match status" value="1"/>
</dbReference>
<feature type="coiled-coil region" evidence="3">
    <location>
        <begin position="44"/>
        <end position="71"/>
    </location>
</feature>
<dbReference type="EMBL" id="JAVHJS010000010">
    <property type="protein sequence ID" value="KAK2846100.1"/>
    <property type="molecule type" value="Genomic_DNA"/>
</dbReference>
<keyword evidence="1" id="KW-0469">Meiosis</keyword>
<dbReference type="Pfam" id="PF13971">
    <property type="entry name" value="Mei4"/>
    <property type="match status" value="1"/>
</dbReference>
<evidence type="ECO:0008006" key="6">
    <source>
        <dbReference type="Google" id="ProtNLM"/>
    </source>
</evidence>
<dbReference type="GO" id="GO:0000800">
    <property type="term" value="C:lateral element"/>
    <property type="evidence" value="ECO:0007669"/>
    <property type="project" value="TreeGrafter"/>
</dbReference>
<comment type="similarity">
    <text evidence="2">Belongs to the MEI4L family.</text>
</comment>
<evidence type="ECO:0000313" key="4">
    <source>
        <dbReference type="EMBL" id="KAK2846100.1"/>
    </source>
</evidence>
<dbReference type="InterPro" id="IPR025888">
    <property type="entry name" value="MEI4"/>
</dbReference>
<reference evidence="4" key="1">
    <citation type="submission" date="2023-08" db="EMBL/GenBank/DDBJ databases">
        <title>Pelteobagrus vachellii genome.</title>
        <authorList>
            <person name="Liu H."/>
        </authorList>
    </citation>
    <scope>NUCLEOTIDE SEQUENCE</scope>
    <source>
        <strain evidence="4">PRFRI_2022a</strain>
        <tissue evidence="4">Muscle</tissue>
    </source>
</reference>
<comment type="caution">
    <text evidence="4">The sequence shown here is derived from an EMBL/GenBank/DDBJ whole genome shotgun (WGS) entry which is preliminary data.</text>
</comment>
<evidence type="ECO:0000313" key="5">
    <source>
        <dbReference type="Proteomes" id="UP001187315"/>
    </source>
</evidence>
<dbReference type="Proteomes" id="UP001187315">
    <property type="component" value="Unassembled WGS sequence"/>
</dbReference>
<evidence type="ECO:0000256" key="2">
    <source>
        <dbReference type="ARBA" id="ARBA00093453"/>
    </source>
</evidence>
<keyword evidence="5" id="KW-1185">Reference proteome</keyword>
<accession>A0AA88MWK5</accession>